<name>A0ABS6YJN6_9ACTN</name>
<evidence type="ECO:0008006" key="3">
    <source>
        <dbReference type="Google" id="ProtNLM"/>
    </source>
</evidence>
<proteinExistence type="predicted"/>
<dbReference type="Proteomes" id="UP001197114">
    <property type="component" value="Unassembled WGS sequence"/>
</dbReference>
<sequence length="294" mass="31483">MKLIGKTIVPVGILAVAAGVGGMYLTTGQAASDGDRESSVRSAGAQAQVARAYVGDPEDPATWRLPVESYMPTKTQVKVVTSSRDELIDQCMSAAGFDAWKPAPDLPELGGKTLTDWRYGLHDGELAAERGYHPDKGEQETYDKAMEAGAVDESGADEATLKGCVQKVDGKVPDAQSPAIVEQINGESFVKSKEVPEVAEAFAKWSSCMKGKGYDYKQPLDASDDPAFGDPEKVTPEEIATAKADVACRDEHDVERTWFDAESKIQRAAIAEHLEEFNDAAKATKDAVAKARAV</sequence>
<evidence type="ECO:0000313" key="1">
    <source>
        <dbReference type="EMBL" id="MBW5421615.1"/>
    </source>
</evidence>
<dbReference type="RefSeq" id="WP_219688099.1">
    <property type="nucleotide sequence ID" value="NZ_WMBF01000057.1"/>
</dbReference>
<gene>
    <name evidence="1" type="ORF">GKQ77_08550</name>
</gene>
<keyword evidence="2" id="KW-1185">Reference proteome</keyword>
<comment type="caution">
    <text evidence="1">The sequence shown here is derived from an EMBL/GenBank/DDBJ whole genome shotgun (WGS) entry which is preliminary data.</text>
</comment>
<reference evidence="1 2" key="1">
    <citation type="submission" date="2019-11" db="EMBL/GenBank/DDBJ databases">
        <authorList>
            <person name="Ay H."/>
        </authorList>
    </citation>
    <scope>NUCLEOTIDE SEQUENCE [LARGE SCALE GENOMIC DNA]</scope>
    <source>
        <strain evidence="1 2">BG9H</strain>
    </source>
</reference>
<accession>A0ABS6YJN6</accession>
<evidence type="ECO:0000313" key="2">
    <source>
        <dbReference type="Proteomes" id="UP001197114"/>
    </source>
</evidence>
<dbReference type="EMBL" id="WMBF01000057">
    <property type="protein sequence ID" value="MBW5421615.1"/>
    <property type="molecule type" value="Genomic_DNA"/>
</dbReference>
<protein>
    <recommendedName>
        <fullName evidence="3">Secreted protein</fullName>
    </recommendedName>
</protein>
<organism evidence="1 2">
    <name type="scientific">Streptomyces anatolicus</name>
    <dbReference type="NCBI Taxonomy" id="2675858"/>
    <lineage>
        <taxon>Bacteria</taxon>
        <taxon>Bacillati</taxon>
        <taxon>Actinomycetota</taxon>
        <taxon>Actinomycetes</taxon>
        <taxon>Kitasatosporales</taxon>
        <taxon>Streptomycetaceae</taxon>
        <taxon>Streptomyces</taxon>
    </lineage>
</organism>